<dbReference type="KEGG" id="salf:SMD44_07651"/>
<protein>
    <submittedName>
        <fullName evidence="2">Uncharacterized protein</fullName>
    </submittedName>
</protein>
<feature type="compositionally biased region" description="Basic and acidic residues" evidence="1">
    <location>
        <begin position="10"/>
        <end position="19"/>
    </location>
</feature>
<dbReference type="EMBL" id="CP021748">
    <property type="protein sequence ID" value="ARX88164.1"/>
    <property type="molecule type" value="Genomic_DNA"/>
</dbReference>
<evidence type="ECO:0000313" key="3">
    <source>
        <dbReference type="Proteomes" id="UP000195880"/>
    </source>
</evidence>
<reference evidence="2 3" key="1">
    <citation type="submission" date="2017-05" db="EMBL/GenBank/DDBJ databases">
        <title>Streptomyces alboflavus Genome sequencing and assembly.</title>
        <authorList>
            <person name="Wang Y."/>
            <person name="Du B."/>
            <person name="Ding Y."/>
            <person name="Liu H."/>
            <person name="Hou Q."/>
            <person name="Liu K."/>
            <person name="Wang C."/>
            <person name="Yao L."/>
        </authorList>
    </citation>
    <scope>NUCLEOTIDE SEQUENCE [LARGE SCALE GENOMIC DNA]</scope>
    <source>
        <strain evidence="2 3">MDJK44</strain>
    </source>
</reference>
<dbReference type="AlphaFoldDB" id="A0A1Z1WP10"/>
<name>A0A1Z1WP10_9ACTN</name>
<feature type="compositionally biased region" description="Polar residues" evidence="1">
    <location>
        <begin position="67"/>
        <end position="77"/>
    </location>
</feature>
<feature type="region of interest" description="Disordered" evidence="1">
    <location>
        <begin position="1"/>
        <end position="77"/>
    </location>
</feature>
<evidence type="ECO:0000256" key="1">
    <source>
        <dbReference type="SAM" id="MobiDB-lite"/>
    </source>
</evidence>
<evidence type="ECO:0000313" key="2">
    <source>
        <dbReference type="EMBL" id="ARX88164.1"/>
    </source>
</evidence>
<sequence>MQDQGDEVEEARGGEHGAASEDVGESPVGSSSAAAVRECAAIQPATAARASPRSVMSATMGAMARPSGSQNSAQTVT</sequence>
<dbReference type="Proteomes" id="UP000195880">
    <property type="component" value="Chromosome"/>
</dbReference>
<accession>A0A1Z1WP10</accession>
<keyword evidence="3" id="KW-1185">Reference proteome</keyword>
<proteinExistence type="predicted"/>
<gene>
    <name evidence="2" type="ORF">SMD44_07651</name>
</gene>
<organism evidence="2 3">
    <name type="scientific">Streptomyces alboflavus</name>
    <dbReference type="NCBI Taxonomy" id="67267"/>
    <lineage>
        <taxon>Bacteria</taxon>
        <taxon>Bacillati</taxon>
        <taxon>Actinomycetota</taxon>
        <taxon>Actinomycetes</taxon>
        <taxon>Kitasatosporales</taxon>
        <taxon>Streptomycetaceae</taxon>
        <taxon>Streptomyces</taxon>
    </lineage>
</organism>